<proteinExistence type="predicted"/>
<feature type="compositionally biased region" description="Basic and acidic residues" evidence="1">
    <location>
        <begin position="69"/>
        <end position="79"/>
    </location>
</feature>
<evidence type="ECO:0000313" key="3">
    <source>
        <dbReference type="Proteomes" id="UP000794436"/>
    </source>
</evidence>
<dbReference type="InterPro" id="IPR038595">
    <property type="entry name" value="LOR_sf"/>
</dbReference>
<dbReference type="Proteomes" id="UP000794436">
    <property type="component" value="Unassembled WGS sequence"/>
</dbReference>
<evidence type="ECO:0000256" key="1">
    <source>
        <dbReference type="SAM" id="MobiDB-lite"/>
    </source>
</evidence>
<feature type="compositionally biased region" description="Basic and acidic residues" evidence="1">
    <location>
        <begin position="236"/>
        <end position="258"/>
    </location>
</feature>
<feature type="region of interest" description="Disordered" evidence="1">
    <location>
        <begin position="109"/>
        <end position="128"/>
    </location>
</feature>
<feature type="compositionally biased region" description="Basic and acidic residues" evidence="1">
    <location>
        <begin position="158"/>
        <end position="173"/>
    </location>
</feature>
<sequence>MGVDAAFINQDLKAPVHPIVAVDKRFCHNHPISVLIPQDILQDPNHGAIYEVAKDEFGQHSVSNHNKHNKDDKTSHDPSHGAVHNIVQKVTGHDKHDKIGQNEIRHNELPIGGAHGYHGTHGVDQNENQVGYDKTQHTGVRNAIHDAVHGTDRNEFNEFGHNETQHGDTHEQTHGPAYGVGQTVSSHSEFDQYELGHNESGHGDLSRGGVDLSAHAVHPNEFGLNDIRQGAVRQPTHGESHGIDQDVTGHNESRHGGLGERTYGVLHGVGEFGHNKTGKQEKRGFGKHGLSKDDFLGKAGRGPLMFNLTHTALNDRDNHVLKDANGKPIVYLAEKNRIIQRNFVVTRDADGEDKMFDVKRKHLSKSPVRADFDDLASGRSCRLGAAVLEESHGITALLWLDVGDGKKEKLPVGRLHLPSGSHTDPNVARAADNHHKVTDAVHPVTKQHKDSDGRLGKDYQLDLMPGIDVSLAVLVGMVTVACADHKRPDDDNAGF</sequence>
<organism evidence="2 3">
    <name type="scientific">Pythium oligandrum</name>
    <name type="common">Mycoparasitic fungus</name>
    <dbReference type="NCBI Taxonomy" id="41045"/>
    <lineage>
        <taxon>Eukaryota</taxon>
        <taxon>Sar</taxon>
        <taxon>Stramenopiles</taxon>
        <taxon>Oomycota</taxon>
        <taxon>Peronosporomycetes</taxon>
        <taxon>Pythiales</taxon>
        <taxon>Pythiaceae</taxon>
        <taxon>Pythium</taxon>
    </lineage>
</organism>
<accession>A0A8K1C8X8</accession>
<keyword evidence="3" id="KW-1185">Reference proteome</keyword>
<name>A0A8K1C8X8_PYTOL</name>
<dbReference type="SUPFAM" id="SSF54518">
    <property type="entry name" value="Tubby C-terminal domain-like"/>
    <property type="match status" value="1"/>
</dbReference>
<feature type="region of interest" description="Disordered" evidence="1">
    <location>
        <begin position="61"/>
        <end position="80"/>
    </location>
</feature>
<gene>
    <name evidence="2" type="ORF">Poli38472_010019</name>
</gene>
<dbReference type="InterPro" id="IPR025659">
    <property type="entry name" value="Tubby-like_C"/>
</dbReference>
<dbReference type="AlphaFoldDB" id="A0A8K1C8X8"/>
<comment type="caution">
    <text evidence="2">The sequence shown here is derived from an EMBL/GenBank/DDBJ whole genome shotgun (WGS) entry which is preliminary data.</text>
</comment>
<feature type="region of interest" description="Disordered" evidence="1">
    <location>
        <begin position="234"/>
        <end position="258"/>
    </location>
</feature>
<evidence type="ECO:0000313" key="2">
    <source>
        <dbReference type="EMBL" id="TMW58460.1"/>
    </source>
</evidence>
<dbReference type="Gene3D" id="2.40.160.200">
    <property type="entry name" value="LURP1-related"/>
    <property type="match status" value="1"/>
</dbReference>
<reference evidence="2" key="1">
    <citation type="submission" date="2019-03" db="EMBL/GenBank/DDBJ databases">
        <title>Long read genome sequence of the mycoparasitic Pythium oligandrum ATCC 38472 isolated from sugarbeet rhizosphere.</title>
        <authorList>
            <person name="Gaulin E."/>
        </authorList>
    </citation>
    <scope>NUCLEOTIDE SEQUENCE</scope>
    <source>
        <strain evidence="2">ATCC 38472_TT</strain>
    </source>
</reference>
<dbReference type="EMBL" id="SPLM01000111">
    <property type="protein sequence ID" value="TMW58460.1"/>
    <property type="molecule type" value="Genomic_DNA"/>
</dbReference>
<protein>
    <submittedName>
        <fullName evidence="2">Uncharacterized protein</fullName>
    </submittedName>
</protein>
<feature type="region of interest" description="Disordered" evidence="1">
    <location>
        <begin position="158"/>
        <end position="183"/>
    </location>
</feature>